<feature type="non-terminal residue" evidence="1">
    <location>
        <position position="293"/>
    </location>
</feature>
<sequence length="293" mass="32809">MKEPVIWRFSDGKPGHDQQSLGLLLALQTRRAITKSKLDVSVPGWPTWWWLSRRYPPGEGLPPPDLLLGAGHASHIHMLAARRRFGGRCVVLMKPSLPYSCFDLCIIPEHDDVGPAKNQFGTQGVLNAVRPGGVHDNDVGLILVGGLSRHYRWNDDTLWRQLEQLIHLRPKRRWWLADSRRTPVSLSARLGGLPGVKFMPFAKTPSGWLLQRLAEAGEIWVSEDSVSMIYEALGSGARVGLLEVRRQCSNRITRGVDQLISDGWVGPPGQMQLVEGRKQGLNEADRCAKWIDE</sequence>
<dbReference type="Pfam" id="PF06258">
    <property type="entry name" value="Mito_fiss_Elm1"/>
    <property type="match status" value="1"/>
</dbReference>
<dbReference type="InterPro" id="IPR009367">
    <property type="entry name" value="Elm1-like"/>
</dbReference>
<gene>
    <name evidence="1" type="ORF">MNBD_GAMMA13-1879</name>
</gene>
<evidence type="ECO:0000313" key="1">
    <source>
        <dbReference type="EMBL" id="VAW80525.1"/>
    </source>
</evidence>
<dbReference type="AlphaFoldDB" id="A0A3B0YI25"/>
<organism evidence="1">
    <name type="scientific">hydrothermal vent metagenome</name>
    <dbReference type="NCBI Taxonomy" id="652676"/>
    <lineage>
        <taxon>unclassified sequences</taxon>
        <taxon>metagenomes</taxon>
        <taxon>ecological metagenomes</taxon>
    </lineage>
</organism>
<name>A0A3B0YI25_9ZZZZ</name>
<proteinExistence type="predicted"/>
<dbReference type="EMBL" id="UOFK01000227">
    <property type="protein sequence ID" value="VAW80525.1"/>
    <property type="molecule type" value="Genomic_DNA"/>
</dbReference>
<accession>A0A3B0YI25</accession>
<protein>
    <submittedName>
        <fullName evidence="1">DUF1022 domain-containing protein</fullName>
    </submittedName>
</protein>
<reference evidence="1" key="1">
    <citation type="submission" date="2018-06" db="EMBL/GenBank/DDBJ databases">
        <authorList>
            <person name="Zhirakovskaya E."/>
        </authorList>
    </citation>
    <scope>NUCLEOTIDE SEQUENCE</scope>
</reference>